<organism evidence="2 3">
    <name type="scientific">Deinococcus navajonensis</name>
    <dbReference type="NCBI Taxonomy" id="309884"/>
    <lineage>
        <taxon>Bacteria</taxon>
        <taxon>Thermotogati</taxon>
        <taxon>Deinococcota</taxon>
        <taxon>Deinococci</taxon>
        <taxon>Deinococcales</taxon>
        <taxon>Deinococcaceae</taxon>
        <taxon>Deinococcus</taxon>
    </lineage>
</organism>
<sequence length="403" mass="41050">MSIPPEPAPRNHAAPALLLTGMVLVALNLRPVIAAFGPLLAQIQRDLGVGAATVSLLTTIPLLCWGALALLAPALTRSRSAEVVILGCLGLIGLGAALRAGPNLPWILVGTVLVGAGIAVVNVLLPSLIRRDFPGRLGLMTGLYTTAVVGGAAVASAVAVPLMNALGGSWRLALGLWAGLALLGALAWWPAVRGRPRRPAQGGSGARGIWNNPATLAVTLYMGTQSLVFFTWLTWLPRLLLDHGLGSAEAGALLSLGNIVQLPFTLAVPVLAARLPSARPLVVAISAGFAAGLLGLLLWPDRGAALWVLLLGVASGSAFALALYFIAHRARSAQEVPQLSATAQGFGYLLAAAGPVLFGGLRDLSGGWSAPLGLLLVVTGVVLLSGWWASGSTEPPAVSSAAP</sequence>
<comment type="caution">
    <text evidence="2">The sequence shown here is derived from an EMBL/GenBank/DDBJ whole genome shotgun (WGS) entry which is preliminary data.</text>
</comment>
<feature type="transmembrane region" description="Helical" evidence="1">
    <location>
        <begin position="305"/>
        <end position="327"/>
    </location>
</feature>
<dbReference type="Pfam" id="PF07690">
    <property type="entry name" value="MFS_1"/>
    <property type="match status" value="1"/>
</dbReference>
<evidence type="ECO:0000313" key="3">
    <source>
        <dbReference type="Proteomes" id="UP001595998"/>
    </source>
</evidence>
<feature type="transmembrane region" description="Helical" evidence="1">
    <location>
        <begin position="253"/>
        <end position="273"/>
    </location>
</feature>
<gene>
    <name evidence="2" type="ORF">ACFOZ9_07035</name>
</gene>
<feature type="transmembrane region" description="Helical" evidence="1">
    <location>
        <begin position="83"/>
        <end position="100"/>
    </location>
</feature>
<reference evidence="3" key="1">
    <citation type="journal article" date="2019" name="Int. J. Syst. Evol. Microbiol.">
        <title>The Global Catalogue of Microorganisms (GCM) 10K type strain sequencing project: providing services to taxonomists for standard genome sequencing and annotation.</title>
        <authorList>
            <consortium name="The Broad Institute Genomics Platform"/>
            <consortium name="The Broad Institute Genome Sequencing Center for Infectious Disease"/>
            <person name="Wu L."/>
            <person name="Ma J."/>
        </authorList>
    </citation>
    <scope>NUCLEOTIDE SEQUENCE [LARGE SCALE GENOMIC DNA]</scope>
    <source>
        <strain evidence="3">CCUG 56029</strain>
    </source>
</reference>
<dbReference type="InterPro" id="IPR011701">
    <property type="entry name" value="MFS"/>
</dbReference>
<feature type="transmembrane region" description="Helical" evidence="1">
    <location>
        <begin position="280"/>
        <end position="299"/>
    </location>
</feature>
<evidence type="ECO:0000256" key="1">
    <source>
        <dbReference type="SAM" id="Phobius"/>
    </source>
</evidence>
<proteinExistence type="predicted"/>
<dbReference type="PANTHER" id="PTHR23523:SF2">
    <property type="entry name" value="2-NITROIMIDAZOLE TRANSPORTER"/>
    <property type="match status" value="1"/>
</dbReference>
<dbReference type="InterPro" id="IPR036259">
    <property type="entry name" value="MFS_trans_sf"/>
</dbReference>
<keyword evidence="3" id="KW-1185">Reference proteome</keyword>
<dbReference type="Gene3D" id="1.20.1250.20">
    <property type="entry name" value="MFS general substrate transporter like domains"/>
    <property type="match status" value="2"/>
</dbReference>
<keyword evidence="1" id="KW-1133">Transmembrane helix</keyword>
<keyword evidence="1" id="KW-0472">Membrane</keyword>
<evidence type="ECO:0000313" key="2">
    <source>
        <dbReference type="EMBL" id="MFC4425964.1"/>
    </source>
</evidence>
<name>A0ABV8XK59_9DEIO</name>
<dbReference type="RefSeq" id="WP_380037866.1">
    <property type="nucleotide sequence ID" value="NZ_JBHSEH010000005.1"/>
</dbReference>
<feature type="transmembrane region" description="Helical" evidence="1">
    <location>
        <begin position="339"/>
        <end position="358"/>
    </location>
</feature>
<dbReference type="Proteomes" id="UP001595998">
    <property type="component" value="Unassembled WGS sequence"/>
</dbReference>
<feature type="transmembrane region" description="Helical" evidence="1">
    <location>
        <begin position="137"/>
        <end position="160"/>
    </location>
</feature>
<keyword evidence="1" id="KW-0812">Transmembrane</keyword>
<feature type="transmembrane region" description="Helical" evidence="1">
    <location>
        <begin position="172"/>
        <end position="192"/>
    </location>
</feature>
<dbReference type="EMBL" id="JBHSEH010000005">
    <property type="protein sequence ID" value="MFC4425964.1"/>
    <property type="molecule type" value="Genomic_DNA"/>
</dbReference>
<dbReference type="PANTHER" id="PTHR23523">
    <property type="match status" value="1"/>
</dbReference>
<feature type="transmembrane region" description="Helical" evidence="1">
    <location>
        <begin position="213"/>
        <end position="233"/>
    </location>
</feature>
<feature type="transmembrane region" description="Helical" evidence="1">
    <location>
        <begin position="50"/>
        <end position="71"/>
    </location>
</feature>
<dbReference type="SUPFAM" id="SSF103473">
    <property type="entry name" value="MFS general substrate transporter"/>
    <property type="match status" value="1"/>
</dbReference>
<feature type="transmembrane region" description="Helical" evidence="1">
    <location>
        <begin position="106"/>
        <end position="125"/>
    </location>
</feature>
<feature type="transmembrane region" description="Helical" evidence="1">
    <location>
        <begin position="370"/>
        <end position="389"/>
    </location>
</feature>
<dbReference type="InterPro" id="IPR052524">
    <property type="entry name" value="MFS_Cyanate_Porter"/>
</dbReference>
<protein>
    <submittedName>
        <fullName evidence="2">MFS transporter</fullName>
    </submittedName>
</protein>
<accession>A0ABV8XK59</accession>